<name>A0ABX2EE17_9BURK</name>
<feature type="domain" description="Rieske" evidence="5">
    <location>
        <begin position="11"/>
        <end position="117"/>
    </location>
</feature>
<accession>A0ABX2EE17</accession>
<dbReference type="Proteomes" id="UP000737171">
    <property type="component" value="Unassembled WGS sequence"/>
</dbReference>
<sequence>MPEVTPRPDALPLCAAGELVERGQALLFDVLLWGQPARAFALRYEGRVVAYINRCAHVPVEMDWQPGEFLDIDKRWIVCSIHGASYEPLGGHCVAGPCGRGRLMPVDVHEAAGRVYWYPSRDVRPVIFDEPAAPFSPA</sequence>
<dbReference type="PANTHER" id="PTHR40261">
    <property type="match status" value="1"/>
</dbReference>
<evidence type="ECO:0000256" key="4">
    <source>
        <dbReference type="ARBA" id="ARBA00023014"/>
    </source>
</evidence>
<evidence type="ECO:0000256" key="3">
    <source>
        <dbReference type="ARBA" id="ARBA00023004"/>
    </source>
</evidence>
<keyword evidence="7" id="KW-1185">Reference proteome</keyword>
<evidence type="ECO:0000256" key="1">
    <source>
        <dbReference type="ARBA" id="ARBA00022714"/>
    </source>
</evidence>
<gene>
    <name evidence="6" type="ORF">HLB44_07665</name>
</gene>
<keyword evidence="3" id="KW-0408">Iron</keyword>
<reference evidence="6 7" key="1">
    <citation type="submission" date="2020-05" db="EMBL/GenBank/DDBJ databases">
        <title>Aquincola sp. isolate from soil.</title>
        <authorList>
            <person name="Han J."/>
            <person name="Kim D.-U."/>
        </authorList>
    </citation>
    <scope>NUCLEOTIDE SEQUENCE [LARGE SCALE GENOMIC DNA]</scope>
    <source>
        <strain evidence="6 7">S2</strain>
    </source>
</reference>
<dbReference type="PANTHER" id="PTHR40261:SF1">
    <property type="entry name" value="RIESKE DOMAIN-CONTAINING PROTEIN"/>
    <property type="match status" value="1"/>
</dbReference>
<comment type="caution">
    <text evidence="6">The sequence shown here is derived from an EMBL/GenBank/DDBJ whole genome shotgun (WGS) entry which is preliminary data.</text>
</comment>
<keyword evidence="4" id="KW-0411">Iron-sulfur</keyword>
<evidence type="ECO:0000313" key="7">
    <source>
        <dbReference type="Proteomes" id="UP000737171"/>
    </source>
</evidence>
<dbReference type="EMBL" id="JABRWJ010000002">
    <property type="protein sequence ID" value="NRF66856.1"/>
    <property type="molecule type" value="Genomic_DNA"/>
</dbReference>
<protein>
    <submittedName>
        <fullName evidence="6">Rieske 2Fe-2S domain-containing protein</fullName>
    </submittedName>
</protein>
<dbReference type="InterPro" id="IPR036922">
    <property type="entry name" value="Rieske_2Fe-2S_sf"/>
</dbReference>
<organism evidence="6 7">
    <name type="scientific">Pseudaquabacterium terrae</name>
    <dbReference type="NCBI Taxonomy" id="2732868"/>
    <lineage>
        <taxon>Bacteria</taxon>
        <taxon>Pseudomonadati</taxon>
        <taxon>Pseudomonadota</taxon>
        <taxon>Betaproteobacteria</taxon>
        <taxon>Burkholderiales</taxon>
        <taxon>Sphaerotilaceae</taxon>
        <taxon>Pseudaquabacterium</taxon>
    </lineage>
</organism>
<evidence type="ECO:0000313" key="6">
    <source>
        <dbReference type="EMBL" id="NRF66856.1"/>
    </source>
</evidence>
<dbReference type="Pfam" id="PF00355">
    <property type="entry name" value="Rieske"/>
    <property type="match status" value="1"/>
</dbReference>
<dbReference type="PROSITE" id="PS51296">
    <property type="entry name" value="RIESKE"/>
    <property type="match status" value="1"/>
</dbReference>
<evidence type="ECO:0000256" key="2">
    <source>
        <dbReference type="ARBA" id="ARBA00022723"/>
    </source>
</evidence>
<dbReference type="SUPFAM" id="SSF50022">
    <property type="entry name" value="ISP domain"/>
    <property type="match status" value="1"/>
</dbReference>
<keyword evidence="2" id="KW-0479">Metal-binding</keyword>
<dbReference type="Gene3D" id="2.102.10.10">
    <property type="entry name" value="Rieske [2Fe-2S] iron-sulphur domain"/>
    <property type="match status" value="1"/>
</dbReference>
<dbReference type="RefSeq" id="WP_173121955.1">
    <property type="nucleotide sequence ID" value="NZ_JABRWJ010000002.1"/>
</dbReference>
<proteinExistence type="predicted"/>
<keyword evidence="1" id="KW-0001">2Fe-2S</keyword>
<evidence type="ECO:0000259" key="5">
    <source>
        <dbReference type="PROSITE" id="PS51296"/>
    </source>
</evidence>
<dbReference type="InterPro" id="IPR017941">
    <property type="entry name" value="Rieske_2Fe-2S"/>
</dbReference>